<organism evidence="1 2">
    <name type="scientific">Cetraspora pellucida</name>
    <dbReference type="NCBI Taxonomy" id="1433469"/>
    <lineage>
        <taxon>Eukaryota</taxon>
        <taxon>Fungi</taxon>
        <taxon>Fungi incertae sedis</taxon>
        <taxon>Mucoromycota</taxon>
        <taxon>Glomeromycotina</taxon>
        <taxon>Glomeromycetes</taxon>
        <taxon>Diversisporales</taxon>
        <taxon>Gigasporaceae</taxon>
        <taxon>Cetraspora</taxon>
    </lineage>
</organism>
<evidence type="ECO:0000313" key="2">
    <source>
        <dbReference type="Proteomes" id="UP000789366"/>
    </source>
</evidence>
<reference evidence="1" key="1">
    <citation type="submission" date="2021-06" db="EMBL/GenBank/DDBJ databases">
        <authorList>
            <person name="Kallberg Y."/>
            <person name="Tangrot J."/>
            <person name="Rosling A."/>
        </authorList>
    </citation>
    <scope>NUCLEOTIDE SEQUENCE</scope>
    <source>
        <strain evidence="1">28 12/20/2015</strain>
    </source>
</reference>
<gene>
    <name evidence="1" type="ORF">SPELUC_LOCUS3855</name>
</gene>
<comment type="caution">
    <text evidence="1">The sequence shown here is derived from an EMBL/GenBank/DDBJ whole genome shotgun (WGS) entry which is preliminary data.</text>
</comment>
<accession>A0ACA9LDY0</accession>
<proteinExistence type="predicted"/>
<evidence type="ECO:0000313" key="1">
    <source>
        <dbReference type="EMBL" id="CAG8519305.1"/>
    </source>
</evidence>
<dbReference type="EMBL" id="CAJVPW010003138">
    <property type="protein sequence ID" value="CAG8519305.1"/>
    <property type="molecule type" value="Genomic_DNA"/>
</dbReference>
<keyword evidence="2" id="KW-1185">Reference proteome</keyword>
<sequence length="85" mass="9708">MTAPRRGGPDFLLRTNDSNHPMFDKARSVYAGNLKAQNYLRFHREKGSEINQRLHVSKAIKLVAEIFKSSYIALVALCDGKWKKC</sequence>
<protein>
    <submittedName>
        <fullName evidence="1">15174_t:CDS:1</fullName>
    </submittedName>
</protein>
<dbReference type="Proteomes" id="UP000789366">
    <property type="component" value="Unassembled WGS sequence"/>
</dbReference>
<name>A0ACA9LDY0_9GLOM</name>